<evidence type="ECO:0000313" key="1">
    <source>
        <dbReference type="EMBL" id="ORM74386.1"/>
    </source>
</evidence>
<evidence type="ECO:0000313" key="2">
    <source>
        <dbReference type="Proteomes" id="UP000193104"/>
    </source>
</evidence>
<dbReference type="InterPro" id="IPR022385">
    <property type="entry name" value="Rhs_assc_core"/>
</dbReference>
<dbReference type="Pfam" id="PF18807">
    <property type="entry name" value="TTc_toxin_rep"/>
    <property type="match status" value="1"/>
</dbReference>
<dbReference type="InterPro" id="IPR041508">
    <property type="entry name" value="TcC-like_repeat"/>
</dbReference>
<sequence>MNFRYLTGLNGAPLLTQSADAGTSLSLSDVTGQPLLVISNIDVADESTNCAVTKNFTYEERTLAGRLLSVTERIGDEAACITERFVYGRGGVENKVRNLAGALVCHYDTAGLVKTESITLTGVPSSVTRRFLKDTDASATMADWQGQDASEWNKRLQVETFTTRTTVDAAGEPLLIFDAKDNIQRVTYDVAGRLASSGLKLKNDTEKMVIKSVEYTADGKKQREEHGNGVVTTYSYFADTQRLAGVRTERLAGHPSGQKLLQDLRFEYDPVGNVMHTSNDAEETRFWRNQKIVPKNAYIYDSLYQLVSATGREMADAGQQSSRSPFTAAFTDSSALTHYLRHYSYDEAGNLTQIKHHAPAANNCYTKNFTISNHSNRGVLSTLTENPEEVDALFTAGGQQSWLMPGQKLVWTHRNELQQVTPVARDGDASDQEVYRYDGNSQRVIKLSRQKKGSTTQTQRVLYLPGLELRTTTIGSTETEMLQIINMGKAGRADARVLHWESGCPAEISNNQIRYGYNDLVGSGTLELDGDGDVISVEEYYPYGGTAVKAGRNRVEMDYKMARYSGKERDATGLYYYGYRYYQPWAGRWLSTDPAGTVDGLNLYKMVMNNPVTFRDNAGMFTELDWQNKMDAAAKTRGYTPARMNFTTQYGMNTYSSFKGASDSLNPYGLNQNCYYCTAAALTNQTVQDLVSQTQNMQQDSASIDEMLTLMMRVGVMPVSREFNSSFTGAAGAW</sequence>
<dbReference type="PANTHER" id="PTHR32305">
    <property type="match status" value="1"/>
</dbReference>
<reference evidence="1 2" key="1">
    <citation type="journal article" date="2017" name="Antonie Van Leeuwenhoek">
        <title>Phylogenomic resolution of the bacterial genus Pantoea and its relationship with Erwinia and Tatumella.</title>
        <authorList>
            <person name="Palmer M."/>
            <person name="Steenkamp E.T."/>
            <person name="Coetzee M.P."/>
            <person name="Chan W.Y."/>
            <person name="van Zyl E."/>
            <person name="De Maayer P."/>
            <person name="Coutinho T.A."/>
            <person name="Blom J."/>
            <person name="Smits T.H."/>
            <person name="Duffy B."/>
            <person name="Venter S.N."/>
        </authorList>
    </citation>
    <scope>NUCLEOTIDE SEQUENCE [LARGE SCALE GENOMIC DNA]</scope>
    <source>
        <strain evidence="1 2">LMG 26277</strain>
    </source>
</reference>
<protein>
    <recommendedName>
        <fullName evidence="3">Toxin</fullName>
    </recommendedName>
</protein>
<dbReference type="STRING" id="1076551.HA48_04790"/>
<keyword evidence="2" id="KW-1185">Reference proteome</keyword>
<dbReference type="AlphaFoldDB" id="A0A1X1DCG1"/>
<comment type="caution">
    <text evidence="1">The sequence shown here is derived from an EMBL/GenBank/DDBJ whole genome shotgun (WGS) entry which is preliminary data.</text>
</comment>
<accession>A0A1X1DCG1</accession>
<name>A0A1X1DCG1_9GAMM</name>
<dbReference type="NCBIfam" id="TIGR03696">
    <property type="entry name" value="Rhs_assc_core"/>
    <property type="match status" value="1"/>
</dbReference>
<organism evidence="1 2">
    <name type="scientific">Pantoea wallisii</name>
    <dbReference type="NCBI Taxonomy" id="1076551"/>
    <lineage>
        <taxon>Bacteria</taxon>
        <taxon>Pseudomonadati</taxon>
        <taxon>Pseudomonadota</taxon>
        <taxon>Gammaproteobacteria</taxon>
        <taxon>Enterobacterales</taxon>
        <taxon>Erwiniaceae</taxon>
        <taxon>Pantoea</taxon>
    </lineage>
</organism>
<dbReference type="Proteomes" id="UP000193104">
    <property type="component" value="Unassembled WGS sequence"/>
</dbReference>
<dbReference type="EMBL" id="MLFS01000008">
    <property type="protein sequence ID" value="ORM74386.1"/>
    <property type="molecule type" value="Genomic_DNA"/>
</dbReference>
<dbReference type="PANTHER" id="PTHR32305:SF15">
    <property type="entry name" value="PROTEIN RHSA-RELATED"/>
    <property type="match status" value="1"/>
</dbReference>
<dbReference type="Gene3D" id="2.180.10.10">
    <property type="entry name" value="RHS repeat-associated core"/>
    <property type="match status" value="1"/>
</dbReference>
<evidence type="ECO:0008006" key="3">
    <source>
        <dbReference type="Google" id="ProtNLM"/>
    </source>
</evidence>
<proteinExistence type="predicted"/>
<dbReference type="InterPro" id="IPR050708">
    <property type="entry name" value="T6SS_VgrG/RHS"/>
</dbReference>
<gene>
    <name evidence="1" type="ORF">HA48_04790</name>
</gene>